<dbReference type="Pfam" id="PF12833">
    <property type="entry name" value="HTH_18"/>
    <property type="match status" value="1"/>
</dbReference>
<dbReference type="Proteomes" id="UP001193389">
    <property type="component" value="Chromosome"/>
</dbReference>
<keyword evidence="6" id="KW-1185">Reference proteome</keyword>
<evidence type="ECO:0000256" key="3">
    <source>
        <dbReference type="ARBA" id="ARBA00023163"/>
    </source>
</evidence>
<name>A0A5K7S5B9_9BACT</name>
<reference evidence="5" key="1">
    <citation type="journal article" date="2020" name="Int. J. Syst. Evol. Microbiol.">
        <title>Aquipluma nitroreducens gen. nov. sp. nov., a novel facultatively anaerobic bacterium isolated from a freshwater lake.</title>
        <authorList>
            <person name="Watanabe M."/>
            <person name="Kojima H."/>
            <person name="Fukui M."/>
        </authorList>
    </citation>
    <scope>NUCLEOTIDE SEQUENCE</scope>
    <source>
        <strain evidence="5">MeG22</strain>
    </source>
</reference>
<gene>
    <name evidence="5" type="ORF">AQPE_0840</name>
</gene>
<dbReference type="GO" id="GO:0003700">
    <property type="term" value="F:DNA-binding transcription factor activity"/>
    <property type="evidence" value="ECO:0007669"/>
    <property type="project" value="InterPro"/>
</dbReference>
<dbReference type="SUPFAM" id="SSF51182">
    <property type="entry name" value="RmlC-like cupins"/>
    <property type="match status" value="1"/>
</dbReference>
<evidence type="ECO:0000256" key="2">
    <source>
        <dbReference type="ARBA" id="ARBA00023125"/>
    </source>
</evidence>
<evidence type="ECO:0000313" key="6">
    <source>
        <dbReference type="Proteomes" id="UP001193389"/>
    </source>
</evidence>
<dbReference type="RefSeq" id="WP_318349748.1">
    <property type="nucleotide sequence ID" value="NZ_AP018694.1"/>
</dbReference>
<protein>
    <submittedName>
        <fullName evidence="5">DNA-binding response regulator, AraC family</fullName>
    </submittedName>
</protein>
<evidence type="ECO:0000259" key="4">
    <source>
        <dbReference type="PROSITE" id="PS01124"/>
    </source>
</evidence>
<keyword evidence="1" id="KW-0805">Transcription regulation</keyword>
<evidence type="ECO:0000313" key="5">
    <source>
        <dbReference type="EMBL" id="BBE16697.1"/>
    </source>
</evidence>
<dbReference type="InterPro" id="IPR011051">
    <property type="entry name" value="RmlC_Cupin_sf"/>
</dbReference>
<dbReference type="InterPro" id="IPR009057">
    <property type="entry name" value="Homeodomain-like_sf"/>
</dbReference>
<dbReference type="Gene3D" id="2.60.120.10">
    <property type="entry name" value="Jelly Rolls"/>
    <property type="match status" value="1"/>
</dbReference>
<keyword evidence="3" id="KW-0804">Transcription</keyword>
<evidence type="ECO:0000256" key="1">
    <source>
        <dbReference type="ARBA" id="ARBA00023015"/>
    </source>
</evidence>
<keyword evidence="2 5" id="KW-0238">DNA-binding</keyword>
<dbReference type="PANTHER" id="PTHR43280">
    <property type="entry name" value="ARAC-FAMILY TRANSCRIPTIONAL REGULATOR"/>
    <property type="match status" value="1"/>
</dbReference>
<sequence>MKPFKEVINYLAGNSFVIKYNDFEHFSVPYHYHNEFELAYILRSTGKKFIGDVIEDFGPGDIVFLGSTLPHFFLNDKQYYSGNPELRVNAYILQFPADYFSDNQLIRPEFASISRLLANSSRGLKFPESIKIQAADLIQKMYKDAGLIRYFTLIELLNLLGQSDFTPIASQGYSKSAYHNFDGRLVKVYQYSIENFNKKISLNEVASVAGMNPTAFCRYFRSKMRKTYAEFVNELRINNACNMLRNSNETIAFVCFETGFNNISNFNRQFKGIIGKSPSEYRKFLNVEND</sequence>
<dbReference type="EMBL" id="AP018694">
    <property type="protein sequence ID" value="BBE16697.1"/>
    <property type="molecule type" value="Genomic_DNA"/>
</dbReference>
<dbReference type="AlphaFoldDB" id="A0A5K7S5B9"/>
<dbReference type="PANTHER" id="PTHR43280:SF2">
    <property type="entry name" value="HTH-TYPE TRANSCRIPTIONAL REGULATOR EXSA"/>
    <property type="match status" value="1"/>
</dbReference>
<dbReference type="PROSITE" id="PS01124">
    <property type="entry name" value="HTH_ARAC_FAMILY_2"/>
    <property type="match status" value="1"/>
</dbReference>
<organism evidence="5 6">
    <name type="scientific">Aquipluma nitroreducens</name>
    <dbReference type="NCBI Taxonomy" id="2010828"/>
    <lineage>
        <taxon>Bacteria</taxon>
        <taxon>Pseudomonadati</taxon>
        <taxon>Bacteroidota</taxon>
        <taxon>Bacteroidia</taxon>
        <taxon>Marinilabiliales</taxon>
        <taxon>Prolixibacteraceae</taxon>
        <taxon>Aquipluma</taxon>
    </lineage>
</organism>
<feature type="domain" description="HTH araC/xylS-type" evidence="4">
    <location>
        <begin position="186"/>
        <end position="284"/>
    </location>
</feature>
<dbReference type="Gene3D" id="1.10.10.60">
    <property type="entry name" value="Homeodomain-like"/>
    <property type="match status" value="2"/>
</dbReference>
<dbReference type="SUPFAM" id="SSF46689">
    <property type="entry name" value="Homeodomain-like"/>
    <property type="match status" value="2"/>
</dbReference>
<dbReference type="InterPro" id="IPR014710">
    <property type="entry name" value="RmlC-like_jellyroll"/>
</dbReference>
<dbReference type="KEGG" id="anf:AQPE_0840"/>
<accession>A0A5K7S5B9</accession>
<dbReference type="SMART" id="SM00342">
    <property type="entry name" value="HTH_ARAC"/>
    <property type="match status" value="1"/>
</dbReference>
<proteinExistence type="predicted"/>
<dbReference type="GO" id="GO:0043565">
    <property type="term" value="F:sequence-specific DNA binding"/>
    <property type="evidence" value="ECO:0007669"/>
    <property type="project" value="InterPro"/>
</dbReference>
<dbReference type="InterPro" id="IPR018060">
    <property type="entry name" value="HTH_AraC"/>
</dbReference>